<keyword evidence="4 7" id="KW-0560">Oxidoreductase</keyword>
<dbReference type="AlphaFoldDB" id="A0A4Q9HVL8"/>
<dbReference type="PRINTS" id="PR00359">
    <property type="entry name" value="BP450"/>
</dbReference>
<comment type="caution">
    <text evidence="9">The sequence shown here is derived from an EMBL/GenBank/DDBJ whole genome shotgun (WGS) entry which is preliminary data.</text>
</comment>
<evidence type="ECO:0000256" key="4">
    <source>
        <dbReference type="ARBA" id="ARBA00023002"/>
    </source>
</evidence>
<dbReference type="Pfam" id="PF00067">
    <property type="entry name" value="p450"/>
    <property type="match status" value="2"/>
</dbReference>
<evidence type="ECO:0000256" key="7">
    <source>
        <dbReference type="RuleBase" id="RU000461"/>
    </source>
</evidence>
<dbReference type="InterPro" id="IPR017972">
    <property type="entry name" value="Cyt_P450_CS"/>
</dbReference>
<evidence type="ECO:0000256" key="6">
    <source>
        <dbReference type="ARBA" id="ARBA00023033"/>
    </source>
</evidence>
<dbReference type="PANTHER" id="PTHR46696">
    <property type="entry name" value="P450, PUTATIVE (EUROFUNG)-RELATED"/>
    <property type="match status" value="1"/>
</dbReference>
<dbReference type="InterPro" id="IPR001128">
    <property type="entry name" value="Cyt_P450"/>
</dbReference>
<gene>
    <name evidence="9" type="ORF">EYS09_14715</name>
</gene>
<dbReference type="PANTHER" id="PTHR46696:SF1">
    <property type="entry name" value="CYTOCHROME P450 YJIB-RELATED"/>
    <property type="match status" value="1"/>
</dbReference>
<dbReference type="PRINTS" id="PR00385">
    <property type="entry name" value="P450"/>
</dbReference>
<keyword evidence="5 7" id="KW-0408">Iron</keyword>
<evidence type="ECO:0000313" key="9">
    <source>
        <dbReference type="EMBL" id="TBO58955.1"/>
    </source>
</evidence>
<evidence type="ECO:0000313" key="10">
    <source>
        <dbReference type="Proteomes" id="UP000292452"/>
    </source>
</evidence>
<protein>
    <submittedName>
        <fullName evidence="9">Cytochrome P450</fullName>
    </submittedName>
</protein>
<feature type="region of interest" description="Disordered" evidence="8">
    <location>
        <begin position="419"/>
        <end position="438"/>
    </location>
</feature>
<dbReference type="RefSeq" id="WP_131123561.1">
    <property type="nucleotide sequence ID" value="NZ_SIXH01000106.1"/>
</dbReference>
<dbReference type="Proteomes" id="UP000292452">
    <property type="component" value="Unassembled WGS sequence"/>
</dbReference>
<dbReference type="Gene3D" id="1.10.630.10">
    <property type="entry name" value="Cytochrome P450"/>
    <property type="match status" value="1"/>
</dbReference>
<dbReference type="CDD" id="cd20625">
    <property type="entry name" value="CYP164-like"/>
    <property type="match status" value="1"/>
</dbReference>
<accession>A0A4Q9HVL8</accession>
<dbReference type="InterPro" id="IPR036396">
    <property type="entry name" value="Cyt_P450_sf"/>
</dbReference>
<dbReference type="GO" id="GO:0004497">
    <property type="term" value="F:monooxygenase activity"/>
    <property type="evidence" value="ECO:0007669"/>
    <property type="project" value="UniProtKB-KW"/>
</dbReference>
<dbReference type="GO" id="GO:0020037">
    <property type="term" value="F:heme binding"/>
    <property type="evidence" value="ECO:0007669"/>
    <property type="project" value="InterPro"/>
</dbReference>
<dbReference type="SUPFAM" id="SSF48264">
    <property type="entry name" value="Cytochrome P450"/>
    <property type="match status" value="1"/>
</dbReference>
<evidence type="ECO:0000256" key="2">
    <source>
        <dbReference type="ARBA" id="ARBA00022617"/>
    </source>
</evidence>
<keyword evidence="6 7" id="KW-0503">Monooxygenase</keyword>
<organism evidence="9 10">
    <name type="scientific">Streptomyces kasugaensis</name>
    <dbReference type="NCBI Taxonomy" id="1946"/>
    <lineage>
        <taxon>Bacteria</taxon>
        <taxon>Bacillati</taxon>
        <taxon>Actinomycetota</taxon>
        <taxon>Actinomycetes</taxon>
        <taxon>Kitasatosporales</taxon>
        <taxon>Streptomycetaceae</taxon>
        <taxon>Streptomyces</taxon>
    </lineage>
</organism>
<evidence type="ECO:0000256" key="8">
    <source>
        <dbReference type="SAM" id="MobiDB-lite"/>
    </source>
</evidence>
<dbReference type="FunFam" id="1.10.630.10:FF:000018">
    <property type="entry name" value="Cytochrome P450 monooxygenase"/>
    <property type="match status" value="1"/>
</dbReference>
<dbReference type="GO" id="GO:0016705">
    <property type="term" value="F:oxidoreductase activity, acting on paired donors, with incorporation or reduction of molecular oxygen"/>
    <property type="evidence" value="ECO:0007669"/>
    <property type="project" value="InterPro"/>
</dbReference>
<dbReference type="GO" id="GO:0005506">
    <property type="term" value="F:iron ion binding"/>
    <property type="evidence" value="ECO:0007669"/>
    <property type="project" value="InterPro"/>
</dbReference>
<evidence type="ECO:0000256" key="1">
    <source>
        <dbReference type="ARBA" id="ARBA00010617"/>
    </source>
</evidence>
<dbReference type="EMBL" id="SIXH01000106">
    <property type="protein sequence ID" value="TBO58955.1"/>
    <property type="molecule type" value="Genomic_DNA"/>
</dbReference>
<evidence type="ECO:0000256" key="3">
    <source>
        <dbReference type="ARBA" id="ARBA00022723"/>
    </source>
</evidence>
<name>A0A4Q9HVL8_STRKA</name>
<keyword evidence="2 7" id="KW-0349">Heme</keyword>
<evidence type="ECO:0000256" key="5">
    <source>
        <dbReference type="ARBA" id="ARBA00023004"/>
    </source>
</evidence>
<keyword evidence="10" id="KW-1185">Reference proteome</keyword>
<reference evidence="9 10" key="1">
    <citation type="submission" date="2019-02" db="EMBL/GenBank/DDBJ databases">
        <title>Draft Genome Sequence of Streptomyces sp. AM-2504, identified by 16S rRNA comparative analysis as a Streptomyces Kasugaensis strain.</title>
        <authorList>
            <person name="Napolioni V."/>
            <person name="Giuliodori A.M."/>
            <person name="Spurio R."/>
            <person name="Fabbretti A."/>
        </authorList>
    </citation>
    <scope>NUCLEOTIDE SEQUENCE [LARGE SCALE GENOMIC DNA]</scope>
    <source>
        <strain evidence="9 10">AM-2504</strain>
    </source>
</reference>
<sequence length="438" mass="47419">MPTDDLPPFGLRGWPAAALADPYPVYLRYREKSPVHYVPGPPDEPGTHYVFGYDQVAEALSSQRFGRSAAAAAGLAAPRPASRHQALHTMIANWLVFLDPPRHTALRSRLSAEFTPKVVLGLRARIRDIAGELLANLRRKDVADLVAEFAAPFPVLVICELLGIPGEHRGWLRERSVRLQEASTSRAGAGPDGYARAGTAARELRDFFGDQIRQRRDGPTADLISLLVREPGPLPDRASGPGGPLSDDEIAATCVHLLTAGHETTTHTLAKSVLALLDRPGTLAELCASPSLLPGAVHELVRFDSPVQAVSRWAYQDVTLGRHCIRRGSKVMLLLGSANRDPRHFARPDVLDIHRPPDRHLGFGLGIHYCLGAALARAEVEIGLAAMLEFLPDARLAGRPVPYADDLVFHGPAQLWLRTGGRSGRAGPLRTGPDRPPG</sequence>
<keyword evidence="3 7" id="KW-0479">Metal-binding</keyword>
<comment type="similarity">
    <text evidence="1 7">Belongs to the cytochrome P450 family.</text>
</comment>
<proteinExistence type="inferred from homology"/>
<dbReference type="PROSITE" id="PS00086">
    <property type="entry name" value="CYTOCHROME_P450"/>
    <property type="match status" value="1"/>
</dbReference>
<dbReference type="InterPro" id="IPR002397">
    <property type="entry name" value="Cyt_P450_B"/>
</dbReference>